<dbReference type="Pfam" id="PF01614">
    <property type="entry name" value="IclR_C"/>
    <property type="match status" value="1"/>
</dbReference>
<dbReference type="EMBL" id="CP109135">
    <property type="protein sequence ID" value="WSD20822.1"/>
    <property type="molecule type" value="Genomic_DNA"/>
</dbReference>
<dbReference type="InterPro" id="IPR005471">
    <property type="entry name" value="Tscrpt_reg_IclR_N"/>
</dbReference>
<sequence>MNEQRGATAMETGELSVRQLDRPSGPGSRYVAVQSPSPSSPDGSGRSVLEGAFELLAAVERAGEAGLTKLASKCGLPKTTAYRLLEQLVELGAVERSGGGYRMGPRLFRLGQGWQPHPGLRSAAREPARRLARATGAVVGLSVLREGQTLVLDWTACETDEVFGPLLNDMAWPWFTAAGKVLVAGASPRLPLGPLPASWHREAAAIRDRGVAFDREELVAGVCCVAAVLHGPGGVPLASLCLVTDPAHSLDRLAGVVQQTARTISATLRGR</sequence>
<dbReference type="Gene3D" id="3.30.450.40">
    <property type="match status" value="1"/>
</dbReference>
<dbReference type="InterPro" id="IPR036390">
    <property type="entry name" value="WH_DNA-bd_sf"/>
</dbReference>
<dbReference type="InterPro" id="IPR014757">
    <property type="entry name" value="Tscrpt_reg_IclR_C"/>
</dbReference>
<dbReference type="PROSITE" id="PS51078">
    <property type="entry name" value="ICLR_ED"/>
    <property type="match status" value="1"/>
</dbReference>
<dbReference type="InterPro" id="IPR036388">
    <property type="entry name" value="WH-like_DNA-bd_sf"/>
</dbReference>
<evidence type="ECO:0000256" key="2">
    <source>
        <dbReference type="ARBA" id="ARBA00023125"/>
    </source>
</evidence>
<gene>
    <name evidence="7" type="ORF">OHB35_50460</name>
</gene>
<evidence type="ECO:0000256" key="1">
    <source>
        <dbReference type="ARBA" id="ARBA00023015"/>
    </source>
</evidence>
<dbReference type="InterPro" id="IPR029016">
    <property type="entry name" value="GAF-like_dom_sf"/>
</dbReference>
<evidence type="ECO:0000259" key="6">
    <source>
        <dbReference type="PROSITE" id="PS51078"/>
    </source>
</evidence>
<evidence type="ECO:0000256" key="3">
    <source>
        <dbReference type="ARBA" id="ARBA00023163"/>
    </source>
</evidence>
<keyword evidence="3" id="KW-0804">Transcription</keyword>
<feature type="region of interest" description="Disordered" evidence="4">
    <location>
        <begin position="1"/>
        <end position="46"/>
    </location>
</feature>
<dbReference type="InterPro" id="IPR050707">
    <property type="entry name" value="HTH_MetabolicPath_Reg"/>
</dbReference>
<dbReference type="SUPFAM" id="SSF46785">
    <property type="entry name" value="Winged helix' DNA-binding domain"/>
    <property type="match status" value="1"/>
</dbReference>
<proteinExistence type="predicted"/>
<evidence type="ECO:0000256" key="4">
    <source>
        <dbReference type="SAM" id="MobiDB-lite"/>
    </source>
</evidence>
<feature type="domain" description="HTH iclR-type" evidence="5">
    <location>
        <begin position="46"/>
        <end position="105"/>
    </location>
</feature>
<keyword evidence="8" id="KW-1185">Reference proteome</keyword>
<dbReference type="PROSITE" id="PS51077">
    <property type="entry name" value="HTH_ICLR"/>
    <property type="match status" value="1"/>
</dbReference>
<dbReference type="Proteomes" id="UP001340816">
    <property type="component" value="Chromosome"/>
</dbReference>
<feature type="domain" description="IclR-ED" evidence="6">
    <location>
        <begin position="106"/>
        <end position="270"/>
    </location>
</feature>
<evidence type="ECO:0000313" key="8">
    <source>
        <dbReference type="Proteomes" id="UP001340816"/>
    </source>
</evidence>
<dbReference type="PANTHER" id="PTHR30136">
    <property type="entry name" value="HELIX-TURN-HELIX TRANSCRIPTIONAL REGULATOR, ICLR FAMILY"/>
    <property type="match status" value="1"/>
</dbReference>
<dbReference type="RefSeq" id="WP_326762429.1">
    <property type="nucleotide sequence ID" value="NZ_CP109135.1"/>
</dbReference>
<reference evidence="7 8" key="1">
    <citation type="submission" date="2022-10" db="EMBL/GenBank/DDBJ databases">
        <title>The complete genomes of actinobacterial strains from the NBC collection.</title>
        <authorList>
            <person name="Joergensen T.S."/>
            <person name="Alvarez Arevalo M."/>
            <person name="Sterndorff E.B."/>
            <person name="Faurdal D."/>
            <person name="Vuksanovic O."/>
            <person name="Mourched A.-S."/>
            <person name="Charusanti P."/>
            <person name="Shaw S."/>
            <person name="Blin K."/>
            <person name="Weber T."/>
        </authorList>
    </citation>
    <scope>NUCLEOTIDE SEQUENCE [LARGE SCALE GENOMIC DNA]</scope>
    <source>
        <strain evidence="7 8">NBC 01752</strain>
    </source>
</reference>
<dbReference type="SUPFAM" id="SSF55781">
    <property type="entry name" value="GAF domain-like"/>
    <property type="match status" value="1"/>
</dbReference>
<accession>A0ABZ1HTG1</accession>
<dbReference type="SMART" id="SM00346">
    <property type="entry name" value="HTH_ICLR"/>
    <property type="match status" value="1"/>
</dbReference>
<keyword evidence="1" id="KW-0805">Transcription regulation</keyword>
<feature type="compositionally biased region" description="Low complexity" evidence="4">
    <location>
        <begin position="35"/>
        <end position="46"/>
    </location>
</feature>
<evidence type="ECO:0000313" key="7">
    <source>
        <dbReference type="EMBL" id="WSD20822.1"/>
    </source>
</evidence>
<keyword evidence="2" id="KW-0238">DNA-binding</keyword>
<protein>
    <submittedName>
        <fullName evidence="7">Helix-turn-helix domain-containing protein</fullName>
    </submittedName>
</protein>
<dbReference type="PANTHER" id="PTHR30136:SF24">
    <property type="entry name" value="HTH-TYPE TRANSCRIPTIONAL REPRESSOR ALLR"/>
    <property type="match status" value="1"/>
</dbReference>
<evidence type="ECO:0000259" key="5">
    <source>
        <dbReference type="PROSITE" id="PS51077"/>
    </source>
</evidence>
<name>A0ABZ1HTG1_STRPH</name>
<dbReference type="Pfam" id="PF09339">
    <property type="entry name" value="HTH_IclR"/>
    <property type="match status" value="1"/>
</dbReference>
<organism evidence="7 8">
    <name type="scientific">Streptomyces phaeochromogenes</name>
    <dbReference type="NCBI Taxonomy" id="1923"/>
    <lineage>
        <taxon>Bacteria</taxon>
        <taxon>Bacillati</taxon>
        <taxon>Actinomycetota</taxon>
        <taxon>Actinomycetes</taxon>
        <taxon>Kitasatosporales</taxon>
        <taxon>Streptomycetaceae</taxon>
        <taxon>Streptomyces</taxon>
        <taxon>Streptomyces phaeochromogenes group</taxon>
    </lineage>
</organism>
<dbReference type="Gene3D" id="1.10.10.10">
    <property type="entry name" value="Winged helix-like DNA-binding domain superfamily/Winged helix DNA-binding domain"/>
    <property type="match status" value="1"/>
</dbReference>